<dbReference type="SUPFAM" id="SSF56112">
    <property type="entry name" value="Protein kinase-like (PK-like)"/>
    <property type="match status" value="1"/>
</dbReference>
<evidence type="ECO:0000313" key="3">
    <source>
        <dbReference type="EMBL" id="CAJ0606195.1"/>
    </source>
</evidence>
<feature type="domain" description="Protein kinase" evidence="2">
    <location>
        <begin position="20"/>
        <end position="286"/>
    </location>
</feature>
<gene>
    <name evidence="3" type="ORF">CYNAS_LOCUS18178</name>
</gene>
<dbReference type="InterPro" id="IPR011009">
    <property type="entry name" value="Kinase-like_dom_sf"/>
</dbReference>
<keyword evidence="1" id="KW-0067">ATP-binding</keyword>
<dbReference type="PROSITE" id="PS00107">
    <property type="entry name" value="PROTEIN_KINASE_ATP"/>
    <property type="match status" value="1"/>
</dbReference>
<evidence type="ECO:0000259" key="2">
    <source>
        <dbReference type="PROSITE" id="PS50011"/>
    </source>
</evidence>
<organism evidence="3 4">
    <name type="scientific">Cylicocyclus nassatus</name>
    <name type="common">Nematode worm</name>
    <dbReference type="NCBI Taxonomy" id="53992"/>
    <lineage>
        <taxon>Eukaryota</taxon>
        <taxon>Metazoa</taxon>
        <taxon>Ecdysozoa</taxon>
        <taxon>Nematoda</taxon>
        <taxon>Chromadorea</taxon>
        <taxon>Rhabditida</taxon>
        <taxon>Rhabditina</taxon>
        <taxon>Rhabditomorpha</taxon>
        <taxon>Strongyloidea</taxon>
        <taxon>Strongylidae</taxon>
        <taxon>Cylicocyclus</taxon>
    </lineage>
</organism>
<dbReference type="EMBL" id="CATQJL010000316">
    <property type="protein sequence ID" value="CAJ0606195.1"/>
    <property type="molecule type" value="Genomic_DNA"/>
</dbReference>
<dbReference type="InterPro" id="IPR017441">
    <property type="entry name" value="Protein_kinase_ATP_BS"/>
</dbReference>
<comment type="caution">
    <text evidence="3">The sequence shown here is derived from an EMBL/GenBank/DDBJ whole genome shotgun (WGS) entry which is preliminary data.</text>
</comment>
<evidence type="ECO:0000256" key="1">
    <source>
        <dbReference type="PROSITE-ProRule" id="PRU10141"/>
    </source>
</evidence>
<dbReference type="GO" id="GO:0005524">
    <property type="term" value="F:ATP binding"/>
    <property type="evidence" value="ECO:0007669"/>
    <property type="project" value="UniProtKB-UniRule"/>
</dbReference>
<dbReference type="InterPro" id="IPR050235">
    <property type="entry name" value="CK1_Ser-Thr_kinase"/>
</dbReference>
<dbReference type="GO" id="GO:0004672">
    <property type="term" value="F:protein kinase activity"/>
    <property type="evidence" value="ECO:0007669"/>
    <property type="project" value="InterPro"/>
</dbReference>
<proteinExistence type="predicted"/>
<dbReference type="Proteomes" id="UP001176961">
    <property type="component" value="Unassembled WGS sequence"/>
</dbReference>
<dbReference type="PANTHER" id="PTHR11909">
    <property type="entry name" value="CASEIN KINASE-RELATED"/>
    <property type="match status" value="1"/>
</dbReference>
<dbReference type="Gene3D" id="1.10.510.10">
    <property type="entry name" value="Transferase(Phosphotransferase) domain 1"/>
    <property type="match status" value="1"/>
</dbReference>
<evidence type="ECO:0000313" key="4">
    <source>
        <dbReference type="Proteomes" id="UP001176961"/>
    </source>
</evidence>
<keyword evidence="4" id="KW-1185">Reference proteome</keyword>
<keyword evidence="1" id="KW-0547">Nucleotide-binding</keyword>
<accession>A0AA36H9F9</accession>
<sequence>MKFFGQDNRLRKGSIVAKEWKIVQKLGEGGFGAVFKVVNVEDRSLAAFKIETRKGKGSVLKLEAKVLRRLEDCPFVPQLLASGKKPGYSYIVMSLLGPSLNKILKYYGKICSISTQVRVGINALYAIKQLHDYGFIHRDLKPANMAVGPVGTPFFRFIHIFDFGLAREYIVTSYKDPPKMRRPRQKAHFRGTLRYCSVNTHEKGEQGRHDDLWCLMYMLIELRGPLPWSKARDRAAILEIKKNVDKEELLSNCPMEFVFILEHLSTLNYYLRPNYLLIYELLMQTMKAGRIRFSDPYDWELKSEIHTTPVGSQTSSQTRSWALVREYNPFPAEFFSANPLGF</sequence>
<dbReference type="Pfam" id="PF00069">
    <property type="entry name" value="Pkinase"/>
    <property type="match status" value="1"/>
</dbReference>
<name>A0AA36H9F9_CYLNA</name>
<protein>
    <recommendedName>
        <fullName evidence="2">Protein kinase domain-containing protein</fullName>
    </recommendedName>
</protein>
<dbReference type="AlphaFoldDB" id="A0AA36H9F9"/>
<dbReference type="InterPro" id="IPR000719">
    <property type="entry name" value="Prot_kinase_dom"/>
</dbReference>
<reference evidence="3" key="1">
    <citation type="submission" date="2023-07" db="EMBL/GenBank/DDBJ databases">
        <authorList>
            <consortium name="CYATHOMIX"/>
        </authorList>
    </citation>
    <scope>NUCLEOTIDE SEQUENCE</scope>
    <source>
        <strain evidence="3">N/A</strain>
    </source>
</reference>
<dbReference type="SMART" id="SM00220">
    <property type="entry name" value="S_TKc"/>
    <property type="match status" value="1"/>
</dbReference>
<feature type="binding site" evidence="1">
    <location>
        <position position="49"/>
    </location>
    <ligand>
        <name>ATP</name>
        <dbReference type="ChEBI" id="CHEBI:30616"/>
    </ligand>
</feature>
<dbReference type="PROSITE" id="PS50011">
    <property type="entry name" value="PROTEIN_KINASE_DOM"/>
    <property type="match status" value="1"/>
</dbReference>